<evidence type="ECO:0000256" key="1">
    <source>
        <dbReference type="ARBA" id="ARBA00003046"/>
    </source>
</evidence>
<keyword evidence="6" id="KW-0493">Microtubule</keyword>
<keyword evidence="6" id="KW-0963">Cytoplasm</keyword>
<dbReference type="Pfam" id="PF02970">
    <property type="entry name" value="TBCA"/>
    <property type="match status" value="1"/>
</dbReference>
<dbReference type="GO" id="GO:0005829">
    <property type="term" value="C:cytosol"/>
    <property type="evidence" value="ECO:0007669"/>
    <property type="project" value="TreeGrafter"/>
</dbReference>
<evidence type="ECO:0000313" key="8">
    <source>
        <dbReference type="EMBL" id="RUS72487.1"/>
    </source>
</evidence>
<dbReference type="AlphaFoldDB" id="A0A3S1AZQ3"/>
<dbReference type="GO" id="GO:0005874">
    <property type="term" value="C:microtubule"/>
    <property type="evidence" value="ECO:0007669"/>
    <property type="project" value="UniProtKB-KW"/>
</dbReference>
<dbReference type="STRING" id="188477.A0A3S1AZQ3"/>
<evidence type="ECO:0000256" key="6">
    <source>
        <dbReference type="RuleBase" id="RU364030"/>
    </source>
</evidence>
<accession>A0A3S1AZQ3</accession>
<dbReference type="GO" id="GO:0048487">
    <property type="term" value="F:beta-tubulin binding"/>
    <property type="evidence" value="ECO:0007669"/>
    <property type="project" value="InterPro"/>
</dbReference>
<keyword evidence="4 6" id="KW-0143">Chaperone</keyword>
<evidence type="ECO:0000256" key="5">
    <source>
        <dbReference type="ARBA" id="ARBA00026055"/>
    </source>
</evidence>
<dbReference type="SUPFAM" id="SSF46988">
    <property type="entry name" value="Tubulin chaperone cofactor A"/>
    <property type="match status" value="1"/>
</dbReference>
<protein>
    <recommendedName>
        <fullName evidence="3 6">Tubulin-specific chaperone A</fullName>
    </recommendedName>
</protein>
<evidence type="ECO:0000313" key="9">
    <source>
        <dbReference type="Proteomes" id="UP000271974"/>
    </source>
</evidence>
<evidence type="ECO:0000256" key="7">
    <source>
        <dbReference type="SAM" id="Coils"/>
    </source>
</evidence>
<dbReference type="OrthoDB" id="296187at2759"/>
<dbReference type="PANTHER" id="PTHR21500">
    <property type="entry name" value="TUBULIN-SPECIFIC CHAPERONE A"/>
    <property type="match status" value="1"/>
</dbReference>
<comment type="subunit">
    <text evidence="5 6">Supercomplex made of cofactors A to E. Cofactors A and D function by capturing and stabilizing tubulin in a quasi-native conformation. Cofactor E binds to the cofactor D-tubulin complex; interaction with cofactor C then causes the release of tubulin polypeptides that are committed to the native state.</text>
</comment>
<dbReference type="FunFam" id="1.20.58.90:FF:000008">
    <property type="entry name" value="Tubulin-specific chaperone A"/>
    <property type="match status" value="1"/>
</dbReference>
<dbReference type="InterPro" id="IPR036126">
    <property type="entry name" value="TBCA_sf"/>
</dbReference>
<comment type="similarity">
    <text evidence="2 6">Belongs to the TBCA family.</text>
</comment>
<dbReference type="EMBL" id="RQTK01001061">
    <property type="protein sequence ID" value="RUS72487.1"/>
    <property type="molecule type" value="Genomic_DNA"/>
</dbReference>
<keyword evidence="6" id="KW-0206">Cytoskeleton</keyword>
<proteinExistence type="inferred from homology"/>
<reference evidence="8 9" key="1">
    <citation type="submission" date="2019-01" db="EMBL/GenBank/DDBJ databases">
        <title>A draft genome assembly of the solar-powered sea slug Elysia chlorotica.</title>
        <authorList>
            <person name="Cai H."/>
            <person name="Li Q."/>
            <person name="Fang X."/>
            <person name="Li J."/>
            <person name="Curtis N.E."/>
            <person name="Altenburger A."/>
            <person name="Shibata T."/>
            <person name="Feng M."/>
            <person name="Maeda T."/>
            <person name="Schwartz J.A."/>
            <person name="Shigenobu S."/>
            <person name="Lundholm N."/>
            <person name="Nishiyama T."/>
            <person name="Yang H."/>
            <person name="Hasebe M."/>
            <person name="Li S."/>
            <person name="Pierce S.K."/>
            <person name="Wang J."/>
        </authorList>
    </citation>
    <scope>NUCLEOTIDE SEQUENCE [LARGE SCALE GENOMIC DNA]</scope>
    <source>
        <strain evidence="8">EC2010</strain>
        <tissue evidence="8">Whole organism of an adult</tissue>
    </source>
</reference>
<feature type="coiled-coil region" evidence="7">
    <location>
        <begin position="9"/>
        <end position="43"/>
    </location>
</feature>
<evidence type="ECO:0000256" key="2">
    <source>
        <dbReference type="ARBA" id="ARBA00006806"/>
    </source>
</evidence>
<dbReference type="Gene3D" id="1.20.58.90">
    <property type="match status" value="1"/>
</dbReference>
<dbReference type="GO" id="GO:0007023">
    <property type="term" value="P:post-chaperonin tubulin folding pathway"/>
    <property type="evidence" value="ECO:0007669"/>
    <property type="project" value="UniProtKB-UniRule"/>
</dbReference>
<evidence type="ECO:0000256" key="4">
    <source>
        <dbReference type="ARBA" id="ARBA00023186"/>
    </source>
</evidence>
<comment type="function">
    <text evidence="1">Tubulin-folding protein; involved in the early step of the tubulin folding pathway.</text>
</comment>
<organism evidence="8 9">
    <name type="scientific">Elysia chlorotica</name>
    <name type="common">Eastern emerald elysia</name>
    <name type="synonym">Sea slug</name>
    <dbReference type="NCBI Taxonomy" id="188477"/>
    <lineage>
        <taxon>Eukaryota</taxon>
        <taxon>Metazoa</taxon>
        <taxon>Spiralia</taxon>
        <taxon>Lophotrochozoa</taxon>
        <taxon>Mollusca</taxon>
        <taxon>Gastropoda</taxon>
        <taxon>Heterobranchia</taxon>
        <taxon>Euthyneura</taxon>
        <taxon>Panpulmonata</taxon>
        <taxon>Sacoglossa</taxon>
        <taxon>Placobranchoidea</taxon>
        <taxon>Plakobranchidae</taxon>
        <taxon>Elysia</taxon>
    </lineage>
</organism>
<comment type="caution">
    <text evidence="8">The sequence shown here is derived from an EMBL/GenBank/DDBJ whole genome shotgun (WGS) entry which is preliminary data.</text>
</comment>
<sequence>MADPRIKQIKIKTGVVKRLTKEKESYEKEALQLEAKVEKMKADGKDEYDIKKQGEVLQESRSMVPDTIRRLKKAYAELDEILEKESDLSEAEEYTQAKEILKLAEPVIA</sequence>
<keyword evidence="9" id="KW-1185">Reference proteome</keyword>
<keyword evidence="7" id="KW-0175">Coiled coil</keyword>
<gene>
    <name evidence="8" type="ORF">EGW08_019741</name>
</gene>
<evidence type="ECO:0000256" key="3">
    <source>
        <dbReference type="ARBA" id="ARBA00015002"/>
    </source>
</evidence>
<dbReference type="InterPro" id="IPR004226">
    <property type="entry name" value="TBCA"/>
</dbReference>
<comment type="subcellular location">
    <subcellularLocation>
        <location evidence="6">Cytoplasm</location>
        <location evidence="6">Cytoskeleton</location>
    </subcellularLocation>
</comment>
<dbReference type="Proteomes" id="UP000271974">
    <property type="component" value="Unassembled WGS sequence"/>
</dbReference>
<dbReference type="PANTHER" id="PTHR21500:SF0">
    <property type="entry name" value="TUBULIN-SPECIFIC CHAPERONE A"/>
    <property type="match status" value="1"/>
</dbReference>
<dbReference type="GO" id="GO:0007021">
    <property type="term" value="P:tubulin complex assembly"/>
    <property type="evidence" value="ECO:0007669"/>
    <property type="project" value="UniProtKB-UniRule"/>
</dbReference>
<name>A0A3S1AZQ3_ELYCH</name>